<evidence type="ECO:0000256" key="2">
    <source>
        <dbReference type="ARBA" id="ARBA00006275"/>
    </source>
</evidence>
<dbReference type="AlphaFoldDB" id="A0A2W5F2K3"/>
<name>A0A2W5F2K3_9SPHI</name>
<gene>
    <name evidence="8" type="ORF">DI598_09945</name>
</gene>
<dbReference type="SUPFAM" id="SSF48452">
    <property type="entry name" value="TPR-like"/>
    <property type="match status" value="1"/>
</dbReference>
<dbReference type="Proteomes" id="UP000249645">
    <property type="component" value="Unassembled WGS sequence"/>
</dbReference>
<dbReference type="Pfam" id="PF14322">
    <property type="entry name" value="SusD-like_3"/>
    <property type="match status" value="1"/>
</dbReference>
<reference evidence="8 9" key="1">
    <citation type="submission" date="2017-11" db="EMBL/GenBank/DDBJ databases">
        <title>Infants hospitalized years apart are colonized by the same room-sourced microbial strains.</title>
        <authorList>
            <person name="Brooks B."/>
            <person name="Olm M.R."/>
            <person name="Firek B.A."/>
            <person name="Baker R."/>
            <person name="Thomas B.C."/>
            <person name="Morowitz M.J."/>
            <person name="Banfield J.F."/>
        </authorList>
    </citation>
    <scope>NUCLEOTIDE SEQUENCE [LARGE SCALE GENOMIC DNA]</scope>
    <source>
        <strain evidence="8">S2_009_000_R2_76</strain>
    </source>
</reference>
<proteinExistence type="inferred from homology"/>
<accession>A0A2W5F2K3</accession>
<comment type="caution">
    <text evidence="8">The sequence shown here is derived from an EMBL/GenBank/DDBJ whole genome shotgun (WGS) entry which is preliminary data.</text>
</comment>
<comment type="similarity">
    <text evidence="2">Belongs to the SusD family.</text>
</comment>
<organism evidence="8 9">
    <name type="scientific">Pseudopedobacter saltans</name>
    <dbReference type="NCBI Taxonomy" id="151895"/>
    <lineage>
        <taxon>Bacteria</taxon>
        <taxon>Pseudomonadati</taxon>
        <taxon>Bacteroidota</taxon>
        <taxon>Sphingobacteriia</taxon>
        <taxon>Sphingobacteriales</taxon>
        <taxon>Sphingobacteriaceae</taxon>
        <taxon>Pseudopedobacter</taxon>
    </lineage>
</organism>
<comment type="subcellular location">
    <subcellularLocation>
        <location evidence="1">Cell outer membrane</location>
    </subcellularLocation>
</comment>
<feature type="domain" description="RagB/SusD" evidence="6">
    <location>
        <begin position="350"/>
        <end position="449"/>
    </location>
</feature>
<keyword evidence="3" id="KW-0732">Signal</keyword>
<dbReference type="InterPro" id="IPR011990">
    <property type="entry name" value="TPR-like_helical_dom_sf"/>
</dbReference>
<evidence type="ECO:0000259" key="6">
    <source>
        <dbReference type="Pfam" id="PF07980"/>
    </source>
</evidence>
<sequence>MWFNSKTIKTRKMKLKYSILACGLILFSSCKKFLDTDYNNRIRPTTTEQFAQVLVDGYPLRHDIFTDIMTDDYQYYARFVQAINNDRFLPLYLYSDEYVLNAVTGPEAAYAEFYAKIYTANVVIEGVMASDRGTQEYKSAVMGEALLLRAYCHFILVNLFGKHYDPATASTDLGVSIVTEVSKEDRLQPQRSSVQAVYDQIEKDVREGIADLENGGSYVSTNPYHFSKPSAYAFMERVQLYKGQWDSAVVYADKVIAEKGRIVRNLTSDLALIRSASIEYYATMFMDPGTHPSILLTCYGTSMSYVTATGYYSGGFYVSDVTRALYKNSGVIDRRDSILQSVGSVVDNQVICTKYATQPNNPGNNVVRSSYFTMEEVLLNRAEAILRGSGTLASAVLDLNALRSTRYVPYTPLTTALSRDSLLSITLSERRKEFLNEGLRWYDVKRLKLSVSHALGRYLDPVAVLEANDLRKQLQIPVNERLGNPNIQLNPR</sequence>
<keyword evidence="4" id="KW-0472">Membrane</keyword>
<protein>
    <submittedName>
        <fullName evidence="8">RagB/SusD family nutrient uptake outer membrane protein</fullName>
    </submittedName>
</protein>
<evidence type="ECO:0000313" key="9">
    <source>
        <dbReference type="Proteomes" id="UP000249645"/>
    </source>
</evidence>
<dbReference type="PROSITE" id="PS51257">
    <property type="entry name" value="PROKAR_LIPOPROTEIN"/>
    <property type="match status" value="1"/>
</dbReference>
<keyword evidence="5" id="KW-0998">Cell outer membrane</keyword>
<evidence type="ECO:0000256" key="4">
    <source>
        <dbReference type="ARBA" id="ARBA00023136"/>
    </source>
</evidence>
<evidence type="ECO:0000256" key="3">
    <source>
        <dbReference type="ARBA" id="ARBA00022729"/>
    </source>
</evidence>
<dbReference type="EMBL" id="QFOI01000162">
    <property type="protein sequence ID" value="PZP48454.1"/>
    <property type="molecule type" value="Genomic_DNA"/>
</dbReference>
<dbReference type="Gene3D" id="1.25.40.390">
    <property type="match status" value="1"/>
</dbReference>
<dbReference type="GO" id="GO:0009279">
    <property type="term" value="C:cell outer membrane"/>
    <property type="evidence" value="ECO:0007669"/>
    <property type="project" value="UniProtKB-SubCell"/>
</dbReference>
<feature type="domain" description="SusD-like N-terminal" evidence="7">
    <location>
        <begin position="92"/>
        <end position="240"/>
    </location>
</feature>
<evidence type="ECO:0000313" key="8">
    <source>
        <dbReference type="EMBL" id="PZP48454.1"/>
    </source>
</evidence>
<dbReference type="InterPro" id="IPR012944">
    <property type="entry name" value="SusD_RagB_dom"/>
</dbReference>
<evidence type="ECO:0000256" key="1">
    <source>
        <dbReference type="ARBA" id="ARBA00004442"/>
    </source>
</evidence>
<dbReference type="Pfam" id="PF07980">
    <property type="entry name" value="SusD_RagB"/>
    <property type="match status" value="1"/>
</dbReference>
<evidence type="ECO:0000256" key="5">
    <source>
        <dbReference type="ARBA" id="ARBA00023237"/>
    </source>
</evidence>
<dbReference type="InterPro" id="IPR033985">
    <property type="entry name" value="SusD-like_N"/>
</dbReference>
<evidence type="ECO:0000259" key="7">
    <source>
        <dbReference type="Pfam" id="PF14322"/>
    </source>
</evidence>